<feature type="region of interest" description="Disordered" evidence="2">
    <location>
        <begin position="22"/>
        <end position="142"/>
    </location>
</feature>
<reference evidence="4" key="1">
    <citation type="submission" date="2019-12" db="EMBL/GenBank/DDBJ databases">
        <title>Genome sequencing and annotation of Brassica cretica.</title>
        <authorList>
            <person name="Studholme D.J."/>
            <person name="Sarris P."/>
        </authorList>
    </citation>
    <scope>NUCLEOTIDE SEQUENCE</scope>
    <source>
        <strain evidence="4">PFS-109/04</strain>
        <tissue evidence="4">Leaf</tissue>
    </source>
</reference>
<organism evidence="4 5">
    <name type="scientific">Brassica cretica</name>
    <name type="common">Mustard</name>
    <dbReference type="NCBI Taxonomy" id="69181"/>
    <lineage>
        <taxon>Eukaryota</taxon>
        <taxon>Viridiplantae</taxon>
        <taxon>Streptophyta</taxon>
        <taxon>Embryophyta</taxon>
        <taxon>Tracheophyta</taxon>
        <taxon>Spermatophyta</taxon>
        <taxon>Magnoliopsida</taxon>
        <taxon>eudicotyledons</taxon>
        <taxon>Gunneridae</taxon>
        <taxon>Pentapetalae</taxon>
        <taxon>rosids</taxon>
        <taxon>malvids</taxon>
        <taxon>Brassicales</taxon>
        <taxon>Brassicaceae</taxon>
        <taxon>Brassiceae</taxon>
        <taxon>Brassica</taxon>
    </lineage>
</organism>
<feature type="compositionally biased region" description="Basic and acidic residues" evidence="2">
    <location>
        <begin position="22"/>
        <end position="40"/>
    </location>
</feature>
<dbReference type="InterPro" id="IPR036910">
    <property type="entry name" value="HMG_box_dom_sf"/>
</dbReference>
<sequence length="142" mass="15339">MVAKQGGEKWKSLTEEEKKVYLVKAAELKDRKNEDVNKESEGEEEEEEKNEDVNKESEGEEEEEEKGFYLSLSTSASVTSGACALPPPSEGFSSHSPCFASSSTSVYPSDMSTPSGEIASPAKASGAGSGVRSRFLEMSRGW</sequence>
<feature type="compositionally biased region" description="Polar residues" evidence="2">
    <location>
        <begin position="106"/>
        <end position="115"/>
    </location>
</feature>
<accession>A0A8S9NMJ4</accession>
<dbReference type="SUPFAM" id="SSF47095">
    <property type="entry name" value="HMG-box"/>
    <property type="match status" value="1"/>
</dbReference>
<dbReference type="AlphaFoldDB" id="A0A8S9NMJ4"/>
<feature type="compositionally biased region" description="Acidic residues" evidence="2">
    <location>
        <begin position="41"/>
        <end position="50"/>
    </location>
</feature>
<dbReference type="GO" id="GO:0010197">
    <property type="term" value="P:polar nucleus fusion"/>
    <property type="evidence" value="ECO:0007669"/>
    <property type="project" value="TreeGrafter"/>
</dbReference>
<dbReference type="GO" id="GO:0005634">
    <property type="term" value="C:nucleus"/>
    <property type="evidence" value="ECO:0007669"/>
    <property type="project" value="UniProtKB-UniRule"/>
</dbReference>
<keyword evidence="1" id="KW-0238">DNA-binding</keyword>
<dbReference type="Proteomes" id="UP000712600">
    <property type="component" value="Unassembled WGS sequence"/>
</dbReference>
<dbReference type="EMBL" id="QGKX02001621">
    <property type="protein sequence ID" value="KAF3502309.1"/>
    <property type="molecule type" value="Genomic_DNA"/>
</dbReference>
<proteinExistence type="predicted"/>
<dbReference type="InterPro" id="IPR009071">
    <property type="entry name" value="HMG_box_dom"/>
</dbReference>
<feature type="domain" description="HMG box" evidence="3">
    <location>
        <begin position="1"/>
        <end position="40"/>
    </location>
</feature>
<gene>
    <name evidence="4" type="ORF">F2Q69_00039916</name>
</gene>
<evidence type="ECO:0000313" key="4">
    <source>
        <dbReference type="EMBL" id="KAF3502309.1"/>
    </source>
</evidence>
<dbReference type="PANTHER" id="PTHR47658">
    <property type="entry name" value="HIGH MOBILITY GROUP B PROTEIN 12-RELATED"/>
    <property type="match status" value="1"/>
</dbReference>
<protein>
    <recommendedName>
        <fullName evidence="3">HMG box domain-containing protein</fullName>
    </recommendedName>
</protein>
<evidence type="ECO:0000256" key="2">
    <source>
        <dbReference type="SAM" id="MobiDB-lite"/>
    </source>
</evidence>
<dbReference type="PANTHER" id="PTHR47658:SF1">
    <property type="entry name" value="MEIOSIS INITIATOR PROTEIN"/>
    <property type="match status" value="1"/>
</dbReference>
<evidence type="ECO:0000256" key="1">
    <source>
        <dbReference type="PROSITE-ProRule" id="PRU00267"/>
    </source>
</evidence>
<feature type="compositionally biased region" description="Polar residues" evidence="2">
    <location>
        <begin position="71"/>
        <end position="80"/>
    </location>
</feature>
<keyword evidence="1" id="KW-0539">Nucleus</keyword>
<evidence type="ECO:0000259" key="3">
    <source>
        <dbReference type="PROSITE" id="PS50118"/>
    </source>
</evidence>
<feature type="compositionally biased region" description="Low complexity" evidence="2">
    <location>
        <begin position="93"/>
        <end position="105"/>
    </location>
</feature>
<feature type="DNA-binding region" description="HMG box" evidence="1">
    <location>
        <begin position="1"/>
        <end position="40"/>
    </location>
</feature>
<evidence type="ECO:0000313" key="5">
    <source>
        <dbReference type="Proteomes" id="UP000712600"/>
    </source>
</evidence>
<name>A0A8S9NMJ4_BRACR</name>
<dbReference type="Gene3D" id="1.10.30.10">
    <property type="entry name" value="High mobility group box domain"/>
    <property type="match status" value="1"/>
</dbReference>
<dbReference type="GO" id="GO:0003677">
    <property type="term" value="F:DNA binding"/>
    <property type="evidence" value="ECO:0007669"/>
    <property type="project" value="UniProtKB-UniRule"/>
</dbReference>
<comment type="caution">
    <text evidence="4">The sequence shown here is derived from an EMBL/GenBank/DDBJ whole genome shotgun (WGS) entry which is preliminary data.</text>
</comment>
<dbReference type="PROSITE" id="PS50118">
    <property type="entry name" value="HMG_BOX_2"/>
    <property type="match status" value="1"/>
</dbReference>